<evidence type="ECO:0000313" key="3">
    <source>
        <dbReference type="Proteomes" id="UP001268256"/>
    </source>
</evidence>
<name>A0AAE4FUJ6_9CYAN</name>
<keyword evidence="3" id="KW-1185">Reference proteome</keyword>
<keyword evidence="1" id="KW-0812">Transmembrane</keyword>
<feature type="transmembrane region" description="Helical" evidence="1">
    <location>
        <begin position="142"/>
        <end position="160"/>
    </location>
</feature>
<sequence>MSDSEFKKEEFKEEINPVKSDLLKPEDISYPEQNSSQLFVSYQEGPISPAELEGYNKFDPEFAQEYLREIISEIHHRRQIEVERLKLRNAELSLESEVVKTQERIFSSNQRRSILGSILGSVIALTAVGSATFLGIQGRKEVAIAVVGSLAGTAVIIYGTDAYNKGRKKELDSGLTNSSEDSNEDN</sequence>
<dbReference type="EMBL" id="JAVMIP010000017">
    <property type="protein sequence ID" value="MDS3861832.1"/>
    <property type="molecule type" value="Genomic_DNA"/>
</dbReference>
<dbReference type="Proteomes" id="UP001268256">
    <property type="component" value="Unassembled WGS sequence"/>
</dbReference>
<gene>
    <name evidence="2" type="ORF">RIF25_13565</name>
</gene>
<comment type="caution">
    <text evidence="2">The sequence shown here is derived from an EMBL/GenBank/DDBJ whole genome shotgun (WGS) entry which is preliminary data.</text>
</comment>
<dbReference type="RefSeq" id="WP_322879059.1">
    <property type="nucleotide sequence ID" value="NZ_JAVMIP010000017.1"/>
</dbReference>
<evidence type="ECO:0008006" key="4">
    <source>
        <dbReference type="Google" id="ProtNLM"/>
    </source>
</evidence>
<organism evidence="2 3">
    <name type="scientific">Pseudocalidococcus azoricus BACA0444</name>
    <dbReference type="NCBI Taxonomy" id="2918990"/>
    <lineage>
        <taxon>Bacteria</taxon>
        <taxon>Bacillati</taxon>
        <taxon>Cyanobacteriota</taxon>
        <taxon>Cyanophyceae</taxon>
        <taxon>Acaryochloridales</taxon>
        <taxon>Thermosynechococcaceae</taxon>
        <taxon>Pseudocalidococcus</taxon>
        <taxon>Pseudocalidococcus azoricus</taxon>
    </lineage>
</organism>
<dbReference type="AlphaFoldDB" id="A0AAE4FUJ6"/>
<feature type="transmembrane region" description="Helical" evidence="1">
    <location>
        <begin position="114"/>
        <end position="136"/>
    </location>
</feature>
<reference evidence="3" key="1">
    <citation type="submission" date="2023-07" db="EMBL/GenBank/DDBJ databases">
        <authorList>
            <person name="Luz R."/>
            <person name="Cordeiro R."/>
            <person name="Fonseca A."/>
            <person name="Goncalves V."/>
        </authorList>
    </citation>
    <scope>NUCLEOTIDE SEQUENCE [LARGE SCALE GENOMIC DNA]</scope>
    <source>
        <strain evidence="3">BACA0444</strain>
    </source>
</reference>
<accession>A0AAE4FUJ6</accession>
<proteinExistence type="predicted"/>
<keyword evidence="1" id="KW-1133">Transmembrane helix</keyword>
<keyword evidence="1" id="KW-0472">Membrane</keyword>
<evidence type="ECO:0000313" key="2">
    <source>
        <dbReference type="EMBL" id="MDS3861832.1"/>
    </source>
</evidence>
<evidence type="ECO:0000256" key="1">
    <source>
        <dbReference type="SAM" id="Phobius"/>
    </source>
</evidence>
<protein>
    <recommendedName>
        <fullName evidence="4">DUF2335 domain-containing protein</fullName>
    </recommendedName>
</protein>